<dbReference type="SUPFAM" id="SSF52047">
    <property type="entry name" value="RNI-like"/>
    <property type="match status" value="1"/>
</dbReference>
<accession>A0A0N4UVZ8</accession>
<feature type="domain" description="F-box/LRR-repeat protein 15-like leucin rich repeat" evidence="1">
    <location>
        <begin position="273"/>
        <end position="452"/>
    </location>
</feature>
<dbReference type="STRING" id="51028.A0A0N4UVZ8"/>
<organism evidence="4">
    <name type="scientific">Enterobius vermicularis</name>
    <name type="common">Human pinworm</name>
    <dbReference type="NCBI Taxonomy" id="51028"/>
    <lineage>
        <taxon>Eukaryota</taxon>
        <taxon>Metazoa</taxon>
        <taxon>Ecdysozoa</taxon>
        <taxon>Nematoda</taxon>
        <taxon>Chromadorea</taxon>
        <taxon>Rhabditida</taxon>
        <taxon>Spirurina</taxon>
        <taxon>Oxyuridomorpha</taxon>
        <taxon>Oxyuroidea</taxon>
        <taxon>Oxyuridae</taxon>
        <taxon>Enterobius</taxon>
    </lineage>
</organism>
<keyword evidence="3" id="KW-1185">Reference proteome</keyword>
<reference evidence="2 3" key="2">
    <citation type="submission" date="2018-10" db="EMBL/GenBank/DDBJ databases">
        <authorList>
            <consortium name="Pathogen Informatics"/>
        </authorList>
    </citation>
    <scope>NUCLEOTIDE SEQUENCE [LARGE SCALE GENOMIC DNA]</scope>
</reference>
<evidence type="ECO:0000313" key="2">
    <source>
        <dbReference type="EMBL" id="VDD86206.1"/>
    </source>
</evidence>
<gene>
    <name evidence="2" type="ORF">EVEC_LOCUS1349</name>
</gene>
<dbReference type="SMART" id="SM00367">
    <property type="entry name" value="LRR_CC"/>
    <property type="match status" value="7"/>
</dbReference>
<dbReference type="InterPro" id="IPR006553">
    <property type="entry name" value="Leu-rich_rpt_Cys-con_subtyp"/>
</dbReference>
<dbReference type="PANTHER" id="PTHR13318">
    <property type="entry name" value="PARTNER OF PAIRED, ISOFORM B-RELATED"/>
    <property type="match status" value="1"/>
</dbReference>
<dbReference type="GO" id="GO:0031146">
    <property type="term" value="P:SCF-dependent proteasomal ubiquitin-dependent protein catabolic process"/>
    <property type="evidence" value="ECO:0007669"/>
    <property type="project" value="TreeGrafter"/>
</dbReference>
<proteinExistence type="predicted"/>
<dbReference type="Pfam" id="PF25372">
    <property type="entry name" value="DUF7885"/>
    <property type="match status" value="1"/>
</dbReference>
<dbReference type="WBParaSite" id="EVEC_0000164101-mRNA-1">
    <property type="protein sequence ID" value="EVEC_0000164101-mRNA-1"/>
    <property type="gene ID" value="EVEC_0000164101"/>
</dbReference>
<dbReference type="Gene3D" id="1.20.1280.50">
    <property type="match status" value="1"/>
</dbReference>
<sequence>MIQIGKSRTDNVATTSKKIEVIYGPAKNRKSRRRFFYRDEHHVTNISDLPCHILVFLYAVYIKGFQQYLGVRIFEMLPIIERVKAERVCRLWHYLARNFSWTKTNVFSYPALIEQTECTSYRCLNDRPCVENAQVKSLMLRCGRYIRCLDLHAFRDSLTYAVCSSFAPYCSMLRSLSLYGIQLTNSSLQLLGRHCPELENVNFYRCFQESVVERGLTSFFSKCNNLKMVDVGGNERLSGVPSFSMLPPSITSIKFSGCYRLTVEAMNHLRTRCPQLKTLVMSSVDSLSAAELNNFFVSLEELRKLKFGECFISHTIGGADLNLGPLKNLAELTVNDNLLITDRVLRTIANNCKQLKFIDLSGCNRFVTEQGLLELAKLPLLAYLNLSMLRVTSDAVVKKIAERGLLKVLLIHRCDEVTDSGLEFALKHCKNLTCLDISFCPKITDASMKAMQKFVLEREKREAAEPVAQCSARQKHDGLVSEMLRLERGLHGLIEADIESHATRADTLNYEVNLPQGAQCDKKSCREKNENPEGYTELHVWLGHSGITQPCRSTHRLLKVDDTNSVAEHTPSIFEFRVVIRIN</sequence>
<dbReference type="InterPro" id="IPR032675">
    <property type="entry name" value="LRR_dom_sf"/>
</dbReference>
<dbReference type="GO" id="GO:0019005">
    <property type="term" value="C:SCF ubiquitin ligase complex"/>
    <property type="evidence" value="ECO:0007669"/>
    <property type="project" value="TreeGrafter"/>
</dbReference>
<reference evidence="4" key="1">
    <citation type="submission" date="2017-02" db="UniProtKB">
        <authorList>
            <consortium name="WormBaseParasite"/>
        </authorList>
    </citation>
    <scope>IDENTIFICATION</scope>
</reference>
<dbReference type="AlphaFoldDB" id="A0A0N4UVZ8"/>
<name>A0A0N4UVZ8_ENTVE</name>
<dbReference type="Proteomes" id="UP000274131">
    <property type="component" value="Unassembled WGS sequence"/>
</dbReference>
<dbReference type="OrthoDB" id="5788212at2759"/>
<dbReference type="InterPro" id="IPR057207">
    <property type="entry name" value="FBXL15_LRR"/>
</dbReference>
<evidence type="ECO:0000313" key="3">
    <source>
        <dbReference type="Proteomes" id="UP000274131"/>
    </source>
</evidence>
<dbReference type="EMBL" id="UXUI01007200">
    <property type="protein sequence ID" value="VDD86206.1"/>
    <property type="molecule type" value="Genomic_DNA"/>
</dbReference>
<dbReference type="Gene3D" id="3.80.10.10">
    <property type="entry name" value="Ribonuclease Inhibitor"/>
    <property type="match status" value="2"/>
</dbReference>
<evidence type="ECO:0000313" key="4">
    <source>
        <dbReference type="WBParaSite" id="EVEC_0000164101-mRNA-1"/>
    </source>
</evidence>
<evidence type="ECO:0000259" key="1">
    <source>
        <dbReference type="Pfam" id="PF25372"/>
    </source>
</evidence>
<protein>
    <submittedName>
        <fullName evidence="4">F-box domain-containing protein</fullName>
    </submittedName>
</protein>